<dbReference type="EMBL" id="JBIMZQ010000011">
    <property type="protein sequence ID" value="KAL3668532.1"/>
    <property type="molecule type" value="Genomic_DNA"/>
</dbReference>
<dbReference type="PROSITE" id="PS50195">
    <property type="entry name" value="PX"/>
    <property type="match status" value="1"/>
</dbReference>
<dbReference type="AlphaFoldDB" id="A0ABD3FQ59"/>
<dbReference type="PANTHER" id="PTHR10555">
    <property type="entry name" value="SORTING NEXIN"/>
    <property type="match status" value="1"/>
</dbReference>
<dbReference type="Gene3D" id="3.30.1520.10">
    <property type="entry name" value="Phox-like domain"/>
    <property type="match status" value="1"/>
</dbReference>
<evidence type="ECO:0000313" key="3">
    <source>
        <dbReference type="EMBL" id="KAL3668532.1"/>
    </source>
</evidence>
<dbReference type="SUPFAM" id="SSF64268">
    <property type="entry name" value="PX domain"/>
    <property type="match status" value="1"/>
</dbReference>
<dbReference type="Pfam" id="PF00787">
    <property type="entry name" value="PX"/>
    <property type="match status" value="1"/>
</dbReference>
<dbReference type="InterPro" id="IPR036871">
    <property type="entry name" value="PX_dom_sf"/>
</dbReference>
<feature type="domain" description="PX" evidence="2">
    <location>
        <begin position="48"/>
        <end position="160"/>
    </location>
</feature>
<feature type="compositionally biased region" description="Low complexity" evidence="1">
    <location>
        <begin position="451"/>
        <end position="467"/>
    </location>
</feature>
<dbReference type="SMART" id="SM00312">
    <property type="entry name" value="PX"/>
    <property type="match status" value="1"/>
</dbReference>
<keyword evidence="4" id="KW-1185">Reference proteome</keyword>
<dbReference type="Proteomes" id="UP001632037">
    <property type="component" value="Unassembled WGS sequence"/>
</dbReference>
<protein>
    <recommendedName>
        <fullName evidence="2">PX domain-containing protein</fullName>
    </recommendedName>
</protein>
<dbReference type="InterPro" id="IPR001683">
    <property type="entry name" value="PX_dom"/>
</dbReference>
<accession>A0ABD3FQ59</accession>
<sequence>MQFFATGKDSLVAAALEASMRSVRLCGVTTNAFDLEEHQHWCAETVKEPVVLNVSAPEARGTYLQKHTTYLVTLESRQEGVRRRFRDFEWLRVVLHARYVGLLVPSLPEKTTTAAVLKTDAFMQSRMRGLQRFLNDILESPYLRSDAAVASFLGEPGDEATWEAMRKDTAVMDNAGEGHMRWLQRLLCEHIASSPENEISVFKRHVEQRERLLSELAACAKRLADKSAAMSKDVSTLHAIFAGWQLAETGTGSFEARNDGPLVALLDKSTVTISGWSQVESYQPAIYELLLLENIKYMLRQATAMKQMLIERERAVAGESLPESECKPTPSLSESPASPPTSGFSVASFTSAASTAASRFMSAVEPPSLSIEEQRRRAHHTSELITRALIAEEMQRFRVRTTKELENIMNHLSCAEAQLSKRSGSVWREYLKTSSADPQVLARSTKELLGSASSGSTPPSPAAAEAF</sequence>
<feature type="region of interest" description="Disordered" evidence="1">
    <location>
        <begin position="446"/>
        <end position="467"/>
    </location>
</feature>
<name>A0ABD3FQ59_9STRA</name>
<evidence type="ECO:0000256" key="1">
    <source>
        <dbReference type="SAM" id="MobiDB-lite"/>
    </source>
</evidence>
<organism evidence="3 4">
    <name type="scientific">Phytophthora oleae</name>
    <dbReference type="NCBI Taxonomy" id="2107226"/>
    <lineage>
        <taxon>Eukaryota</taxon>
        <taxon>Sar</taxon>
        <taxon>Stramenopiles</taxon>
        <taxon>Oomycota</taxon>
        <taxon>Peronosporomycetes</taxon>
        <taxon>Peronosporales</taxon>
        <taxon>Peronosporaceae</taxon>
        <taxon>Phytophthora</taxon>
    </lineage>
</organism>
<gene>
    <name evidence="3" type="ORF">V7S43_006616</name>
</gene>
<reference evidence="3 4" key="1">
    <citation type="submission" date="2024-09" db="EMBL/GenBank/DDBJ databases">
        <title>Genome sequencing and assembly of Phytophthora oleae, isolate VK10A, causative agent of rot of olive drupes.</title>
        <authorList>
            <person name="Conti Taguali S."/>
            <person name="Riolo M."/>
            <person name="La Spada F."/>
            <person name="Cacciola S.O."/>
            <person name="Dionisio G."/>
        </authorList>
    </citation>
    <scope>NUCLEOTIDE SEQUENCE [LARGE SCALE GENOMIC DNA]</scope>
    <source>
        <strain evidence="3 4">VK10A</strain>
    </source>
</reference>
<evidence type="ECO:0000259" key="2">
    <source>
        <dbReference type="PROSITE" id="PS50195"/>
    </source>
</evidence>
<feature type="region of interest" description="Disordered" evidence="1">
    <location>
        <begin position="318"/>
        <end position="345"/>
    </location>
</feature>
<dbReference type="PANTHER" id="PTHR10555:SF170">
    <property type="entry name" value="FI18122P1"/>
    <property type="match status" value="1"/>
</dbReference>
<comment type="caution">
    <text evidence="3">The sequence shown here is derived from an EMBL/GenBank/DDBJ whole genome shotgun (WGS) entry which is preliminary data.</text>
</comment>
<evidence type="ECO:0000313" key="4">
    <source>
        <dbReference type="Proteomes" id="UP001632037"/>
    </source>
</evidence>
<proteinExistence type="predicted"/>